<dbReference type="InterPro" id="IPR009045">
    <property type="entry name" value="Zn_M74/Hedgehog-like"/>
</dbReference>
<protein>
    <submittedName>
        <fullName evidence="4">Peptidase</fullName>
    </submittedName>
</protein>
<organism evidence="4">
    <name type="scientific">Pseudomonas phage HRDY3</name>
    <dbReference type="NCBI Taxonomy" id="3236930"/>
    <lineage>
        <taxon>Viruses</taxon>
    </lineage>
</organism>
<sequence length="843" mass="90963">MAALEALNEIVDKHSSDQEKKEPVQRRTARESAPRLMQHAHVPQNDGVTFTGQRKHSYAKTGPRNNQQQQKSNLPAVRTQTGGQHDRQADAIEGQTQVIRSQAMASQKQSNLLQQQSGLMQDQLQATQEMSDVMNRLATYMQKQMNKLEPKVQHTGNTYEGEFTRINDKQMQAQERRMTVLDEIREKRREMQRARAAKQERDRLGRFTRSAPQKIGPKMQRVGGMGGQLGGMMEGMGGRAAGMAARAAGPLLALAAAYYGTKALTAASDNYTFEKKDSNMVTRGWQNTKDWVGDKFRSDPGESFLDQASAKSGAKQQGELMGETARHKDFGSISAAFESGGKGVGTVSTGKGDNGGVSYGKHQLSSKAGTMTAFLRSEDGQKYYNDFRGMAPGSEEFNKKYKEVAERDGEGFDKAQQAFTTKSHYNPVAAWFEKQYDIKLDERSRALKEAIYSVAVQYGTGTAKSVLGDAFGNRDITKMGDAELIDRLQETRAATVSTRFRSSSQDVQDGVYKRAGTEKAALLKMLNEEQGGPGSAKASGSGIGSQYSQQMIGAYGGKPSGANQSGTASNGTVGVMAMPQGGGGSPSGAGDEAGGGTAAAMLSPADGALYALGQKHVRPNDTSVNMSGLNDKFKQAFFTMVGDWVQNHSGTMVNVASAFRTRAEQEKLWIKYGRNTKRVARPGTSRHESGFAIDIDRNSASAMEGAGLFKKYGFHRPLSNEPWHVEMVGAGKGGAGGGPQVAAANASPQLMQQAASQEMDKAAETTVKRAEENTKGAEKTWSQKLNEKGGKPPTDSETGGTSKAAEANGAKAKAGLEEEEEEEEVDEKKMILVKTTPKSSTKK</sequence>
<dbReference type="GO" id="GO:0006508">
    <property type="term" value="P:proteolysis"/>
    <property type="evidence" value="ECO:0007669"/>
    <property type="project" value="InterPro"/>
</dbReference>
<feature type="compositionally biased region" description="Low complexity" evidence="1">
    <location>
        <begin position="803"/>
        <end position="813"/>
    </location>
</feature>
<feature type="compositionally biased region" description="Basic and acidic residues" evidence="1">
    <location>
        <begin position="758"/>
        <end position="778"/>
    </location>
</feature>
<accession>A0AB39CEA5</accession>
<dbReference type="Pfam" id="PF02557">
    <property type="entry name" value="VanY"/>
    <property type="match status" value="1"/>
</dbReference>
<feature type="region of interest" description="Disordered" evidence="1">
    <location>
        <begin position="1"/>
        <end position="86"/>
    </location>
</feature>
<dbReference type="CDD" id="cd14814">
    <property type="entry name" value="Peptidase_M15"/>
    <property type="match status" value="1"/>
</dbReference>
<dbReference type="SUPFAM" id="SSF55166">
    <property type="entry name" value="Hedgehog/DD-peptidase"/>
    <property type="match status" value="1"/>
</dbReference>
<proteinExistence type="predicted"/>
<evidence type="ECO:0000313" key="4">
    <source>
        <dbReference type="EMBL" id="XDJ15248.1"/>
    </source>
</evidence>
<feature type="domain" description="Type VI secretion system spike protein VgrG3-like C-terminal" evidence="3">
    <location>
        <begin position="331"/>
        <end position="519"/>
    </location>
</feature>
<dbReference type="EMBL" id="PQ015379">
    <property type="protein sequence ID" value="XDJ15248.1"/>
    <property type="molecule type" value="Genomic_DNA"/>
</dbReference>
<feature type="region of interest" description="Disordered" evidence="1">
    <location>
        <begin position="730"/>
        <end position="843"/>
    </location>
</feature>
<evidence type="ECO:0000259" key="2">
    <source>
        <dbReference type="Pfam" id="PF02557"/>
    </source>
</evidence>
<feature type="compositionally biased region" description="Polar residues" evidence="1">
    <location>
        <begin position="63"/>
        <end position="83"/>
    </location>
</feature>
<feature type="compositionally biased region" description="Polar residues" evidence="1">
    <location>
        <begin position="747"/>
        <end position="756"/>
    </location>
</feature>
<evidence type="ECO:0000256" key="1">
    <source>
        <dbReference type="SAM" id="MobiDB-lite"/>
    </source>
</evidence>
<feature type="compositionally biased region" description="Gly residues" evidence="1">
    <location>
        <begin position="730"/>
        <end position="739"/>
    </location>
</feature>
<feature type="domain" description="D-alanyl-D-alanine carboxypeptidase-like core" evidence="2">
    <location>
        <begin position="633"/>
        <end position="702"/>
    </location>
</feature>
<reference evidence="4" key="1">
    <citation type="submission" date="2024-07" db="EMBL/GenBank/DDBJ databases">
        <authorList>
            <person name="Bringhurst R.M."/>
            <person name="Homer T.E."/>
        </authorList>
    </citation>
    <scope>NUCLEOTIDE SEQUENCE</scope>
</reference>
<dbReference type="GO" id="GO:0008233">
    <property type="term" value="F:peptidase activity"/>
    <property type="evidence" value="ECO:0007669"/>
    <property type="project" value="InterPro"/>
</dbReference>
<dbReference type="InterPro" id="IPR003709">
    <property type="entry name" value="VanY-like_core_dom"/>
</dbReference>
<dbReference type="Gene3D" id="3.30.1380.10">
    <property type="match status" value="1"/>
</dbReference>
<feature type="compositionally biased region" description="Basic and acidic residues" evidence="1">
    <location>
        <begin position="10"/>
        <end position="33"/>
    </location>
</feature>
<name>A0AB39CEA5_9VIRU</name>
<evidence type="ECO:0000259" key="3">
    <source>
        <dbReference type="Pfam" id="PF21277"/>
    </source>
</evidence>
<dbReference type="InterPro" id="IPR049073">
    <property type="entry name" value="T6SS_VgrG3-like_C"/>
</dbReference>
<dbReference type="Pfam" id="PF21277">
    <property type="entry name" value="T6SS_VgrG3-like_C"/>
    <property type="match status" value="1"/>
</dbReference>